<dbReference type="Gene3D" id="1.10.520.20">
    <property type="entry name" value="N-terminal domain of the delta subunit of the F1F0-ATP synthase"/>
    <property type="match status" value="1"/>
</dbReference>
<accession>A0A6M8BBQ7</accession>
<evidence type="ECO:0000256" key="2">
    <source>
        <dbReference type="ARBA" id="ARBA00022448"/>
    </source>
</evidence>
<dbReference type="AlphaFoldDB" id="A0A6M8BBQ7"/>
<name>A0A6M8BBQ7_9CYAN</name>
<comment type="similarity">
    <text evidence="8">Belongs to the ATPase delta chain family.</text>
</comment>
<dbReference type="PROSITE" id="PS00389">
    <property type="entry name" value="ATPASE_DELTA"/>
    <property type="match status" value="1"/>
</dbReference>
<sequence>MRDSITASEVSEPYAQALMSLAKSSDLIDRFGEDVAFLRSLLAESEELQQVLANPLIKPEAKKGILRQLASEQVHPYTLNFLFLLVDRGRILFLDNICKQYQALLRELKQAVLAEVSAPVELTEAQQEAVRNKVKELTGAQQVDLETRINPDLIGGVVIKVGSQVYDTSLRGQLRRIGLKLMGSS</sequence>
<dbReference type="HAMAP" id="MF_01416">
    <property type="entry name" value="ATP_synth_delta_bact"/>
    <property type="match status" value="1"/>
</dbReference>
<dbReference type="SUPFAM" id="SSF47928">
    <property type="entry name" value="N-terminal domain of the delta subunit of the F1F0-ATP synthase"/>
    <property type="match status" value="1"/>
</dbReference>
<keyword evidence="8" id="KW-0793">Thylakoid</keyword>
<keyword evidence="5 8" id="KW-0472">Membrane</keyword>
<gene>
    <name evidence="8" type="primary">atpH</name>
    <name evidence="8" type="synonym">atpD</name>
    <name evidence="9" type="ORF">HPC62_08595</name>
</gene>
<evidence type="ECO:0000256" key="3">
    <source>
        <dbReference type="ARBA" id="ARBA00022781"/>
    </source>
</evidence>
<evidence type="ECO:0000313" key="9">
    <source>
        <dbReference type="EMBL" id="QKD82237.1"/>
    </source>
</evidence>
<keyword evidence="2 8" id="KW-0813">Transport</keyword>
<keyword evidence="7 8" id="KW-0066">ATP synthesis</keyword>
<dbReference type="InterPro" id="IPR000711">
    <property type="entry name" value="ATPase_OSCP/dsu"/>
</dbReference>
<evidence type="ECO:0000256" key="4">
    <source>
        <dbReference type="ARBA" id="ARBA00023065"/>
    </source>
</evidence>
<dbReference type="PRINTS" id="PR00125">
    <property type="entry name" value="ATPASEDELTA"/>
</dbReference>
<protein>
    <recommendedName>
        <fullName evidence="8">ATP synthase subunit delta</fullName>
    </recommendedName>
    <alternativeName>
        <fullName evidence="8">ATP synthase F(1) sector subunit delta</fullName>
    </alternativeName>
    <alternativeName>
        <fullName evidence="8">F-type ATPase subunit delta</fullName>
        <shortName evidence="8">F-ATPase subunit delta</shortName>
    </alternativeName>
</protein>
<keyword evidence="4 8" id="KW-0406">Ion transport</keyword>
<evidence type="ECO:0000256" key="8">
    <source>
        <dbReference type="HAMAP-Rule" id="MF_01416"/>
    </source>
</evidence>
<evidence type="ECO:0000256" key="5">
    <source>
        <dbReference type="ARBA" id="ARBA00023136"/>
    </source>
</evidence>
<dbReference type="PANTHER" id="PTHR11910">
    <property type="entry name" value="ATP SYNTHASE DELTA CHAIN"/>
    <property type="match status" value="1"/>
</dbReference>
<dbReference type="InterPro" id="IPR026015">
    <property type="entry name" value="ATP_synth_OSCP/delta_N_sf"/>
</dbReference>
<dbReference type="GO" id="GO:0045259">
    <property type="term" value="C:proton-transporting ATP synthase complex"/>
    <property type="evidence" value="ECO:0007669"/>
    <property type="project" value="UniProtKB-KW"/>
</dbReference>
<evidence type="ECO:0000256" key="1">
    <source>
        <dbReference type="ARBA" id="ARBA00004370"/>
    </source>
</evidence>
<keyword evidence="6 8" id="KW-0139">CF(1)</keyword>
<keyword evidence="3 8" id="KW-0375">Hydrogen ion transport</keyword>
<dbReference type="InterPro" id="IPR020781">
    <property type="entry name" value="ATPase_OSCP/d_CS"/>
</dbReference>
<evidence type="ECO:0000313" key="10">
    <source>
        <dbReference type="Proteomes" id="UP000505210"/>
    </source>
</evidence>
<comment type="function">
    <text evidence="8">F(1)F(0) ATP synthase produces ATP from ADP in the presence of a proton or sodium gradient. F-type ATPases consist of two structural domains, F(1) containing the extramembraneous catalytic core and F(0) containing the membrane proton channel, linked together by a central stalk and a peripheral stalk. During catalysis, ATP synthesis in the catalytic domain of F(1) is coupled via a rotary mechanism of the central stalk subunits to proton translocation.</text>
</comment>
<dbReference type="Proteomes" id="UP000505210">
    <property type="component" value="Chromosome"/>
</dbReference>
<dbReference type="RefSeq" id="WP_172354847.1">
    <property type="nucleotide sequence ID" value="NZ_CP053661.1"/>
</dbReference>
<evidence type="ECO:0000256" key="7">
    <source>
        <dbReference type="ARBA" id="ARBA00023310"/>
    </source>
</evidence>
<dbReference type="GO" id="GO:0046933">
    <property type="term" value="F:proton-transporting ATP synthase activity, rotational mechanism"/>
    <property type="evidence" value="ECO:0007669"/>
    <property type="project" value="UniProtKB-UniRule"/>
</dbReference>
<organism evidence="9 10">
    <name type="scientific">Thermoleptolyngbya sichuanensis A183</name>
    <dbReference type="NCBI Taxonomy" id="2737172"/>
    <lineage>
        <taxon>Bacteria</taxon>
        <taxon>Bacillati</taxon>
        <taxon>Cyanobacteriota</taxon>
        <taxon>Cyanophyceae</taxon>
        <taxon>Oculatellales</taxon>
        <taxon>Oculatellaceae</taxon>
        <taxon>Thermoleptolyngbya</taxon>
        <taxon>Thermoleptolyngbya sichuanensis</taxon>
    </lineage>
</organism>
<dbReference type="GO" id="GO:0031676">
    <property type="term" value="C:plasma membrane-derived thylakoid membrane"/>
    <property type="evidence" value="ECO:0007669"/>
    <property type="project" value="UniProtKB-SubCell"/>
</dbReference>
<reference evidence="9 10" key="1">
    <citation type="submission" date="2020-05" db="EMBL/GenBank/DDBJ databases">
        <title>Complete genome sequence of of a novel Thermoleptolyngbya strain isolated from hot springs of Ganzi, Sichuan China.</title>
        <authorList>
            <person name="Tang J."/>
            <person name="Daroch M."/>
            <person name="Li L."/>
            <person name="Waleron K."/>
            <person name="Waleron M."/>
            <person name="Waleron M."/>
        </authorList>
    </citation>
    <scope>NUCLEOTIDE SEQUENCE [LARGE SCALE GENOMIC DNA]</scope>
    <source>
        <strain evidence="9 10">PKUAC-SCTA183</strain>
    </source>
</reference>
<evidence type="ECO:0000256" key="6">
    <source>
        <dbReference type="ARBA" id="ARBA00023196"/>
    </source>
</evidence>
<dbReference type="NCBIfam" id="TIGR01145">
    <property type="entry name" value="ATP_synt_delta"/>
    <property type="match status" value="1"/>
</dbReference>
<dbReference type="EMBL" id="CP053661">
    <property type="protein sequence ID" value="QKD82237.1"/>
    <property type="molecule type" value="Genomic_DNA"/>
</dbReference>
<keyword evidence="10" id="KW-1185">Reference proteome</keyword>
<proteinExistence type="inferred from homology"/>
<comment type="subcellular location">
    <subcellularLocation>
        <location evidence="8">Cellular thylakoid membrane</location>
        <topology evidence="8">Peripheral membrane protein</topology>
    </subcellularLocation>
    <subcellularLocation>
        <location evidence="1">Membrane</location>
    </subcellularLocation>
</comment>
<comment type="function">
    <text evidence="8">This protein is part of the stalk that links CF(0) to CF(1). It either transmits conformational changes from CF(0) to CF(1) or is implicated in proton conduction.</text>
</comment>
<dbReference type="KEGG" id="theu:HPC62_08595"/>
<dbReference type="Pfam" id="PF00213">
    <property type="entry name" value="OSCP"/>
    <property type="match status" value="1"/>
</dbReference>